<feature type="transmembrane region" description="Helical" evidence="1">
    <location>
        <begin position="73"/>
        <end position="88"/>
    </location>
</feature>
<evidence type="ECO:0000313" key="2">
    <source>
        <dbReference type="EMBL" id="MQL89547.1"/>
    </source>
</evidence>
<keyword evidence="1" id="KW-0472">Membrane</keyword>
<keyword evidence="3" id="KW-1185">Reference proteome</keyword>
<proteinExistence type="predicted"/>
<feature type="transmembrane region" description="Helical" evidence="1">
    <location>
        <begin position="94"/>
        <end position="118"/>
    </location>
</feature>
<dbReference type="Proteomes" id="UP000652761">
    <property type="component" value="Unassembled WGS sequence"/>
</dbReference>
<evidence type="ECO:0000256" key="1">
    <source>
        <dbReference type="SAM" id="Phobius"/>
    </source>
</evidence>
<protein>
    <submittedName>
        <fullName evidence="2">Uncharacterized protein</fullName>
    </submittedName>
</protein>
<organism evidence="2 3">
    <name type="scientific">Colocasia esculenta</name>
    <name type="common">Wild taro</name>
    <name type="synonym">Arum esculentum</name>
    <dbReference type="NCBI Taxonomy" id="4460"/>
    <lineage>
        <taxon>Eukaryota</taxon>
        <taxon>Viridiplantae</taxon>
        <taxon>Streptophyta</taxon>
        <taxon>Embryophyta</taxon>
        <taxon>Tracheophyta</taxon>
        <taxon>Spermatophyta</taxon>
        <taxon>Magnoliopsida</taxon>
        <taxon>Liliopsida</taxon>
        <taxon>Araceae</taxon>
        <taxon>Aroideae</taxon>
        <taxon>Colocasieae</taxon>
        <taxon>Colocasia</taxon>
    </lineage>
</organism>
<dbReference type="AlphaFoldDB" id="A0A843V4F9"/>
<reference evidence="2" key="1">
    <citation type="submission" date="2017-07" db="EMBL/GenBank/DDBJ databases">
        <title>Taro Niue Genome Assembly and Annotation.</title>
        <authorList>
            <person name="Atibalentja N."/>
            <person name="Keating K."/>
            <person name="Fields C.J."/>
        </authorList>
    </citation>
    <scope>NUCLEOTIDE SEQUENCE</scope>
    <source>
        <strain evidence="2">Niue_2</strain>
        <tissue evidence="2">Leaf</tissue>
    </source>
</reference>
<name>A0A843V4F9_COLES</name>
<keyword evidence="1" id="KW-1133">Transmembrane helix</keyword>
<dbReference type="EMBL" id="NMUH01001158">
    <property type="protein sequence ID" value="MQL89547.1"/>
    <property type="molecule type" value="Genomic_DNA"/>
</dbReference>
<keyword evidence="1" id="KW-0812">Transmembrane</keyword>
<sequence>MREIDVERVFFDEEALQRLQLRRLDGTMFGKMTRFITIKASESIFYLGLTLACMHLLKSPFHVRRLTMRRRRYLFVALGMITFTSFPLELAEFLFAAALTNVIVVFFSFFLVFTEAILNNPMSRPGKYGPQSNALYSSCRTRAQAL</sequence>
<evidence type="ECO:0000313" key="3">
    <source>
        <dbReference type="Proteomes" id="UP000652761"/>
    </source>
</evidence>
<comment type="caution">
    <text evidence="2">The sequence shown here is derived from an EMBL/GenBank/DDBJ whole genome shotgun (WGS) entry which is preliminary data.</text>
</comment>
<gene>
    <name evidence="2" type="ORF">Taro_022120</name>
</gene>
<accession>A0A843V4F9</accession>